<reference evidence="1 2" key="1">
    <citation type="submission" date="2023-07" db="EMBL/GenBank/DDBJ databases">
        <title>Sequencing the genomes of 1000 actinobacteria strains.</title>
        <authorList>
            <person name="Klenk H.-P."/>
        </authorList>
    </citation>
    <scope>NUCLEOTIDE SEQUENCE [LARGE SCALE GENOMIC DNA]</scope>
    <source>
        <strain evidence="1 2">DSM 41600</strain>
    </source>
</reference>
<organism evidence="1 2">
    <name type="scientific">Streptomyces demainii</name>
    <dbReference type="NCBI Taxonomy" id="588122"/>
    <lineage>
        <taxon>Bacteria</taxon>
        <taxon>Bacillati</taxon>
        <taxon>Actinomycetota</taxon>
        <taxon>Actinomycetes</taxon>
        <taxon>Kitasatosporales</taxon>
        <taxon>Streptomycetaceae</taxon>
        <taxon>Streptomyces</taxon>
    </lineage>
</organism>
<gene>
    <name evidence="1" type="ORF">JOF35_006683</name>
</gene>
<dbReference type="Proteomes" id="UP001234880">
    <property type="component" value="Unassembled WGS sequence"/>
</dbReference>
<protein>
    <submittedName>
        <fullName evidence="1">Uncharacterized protein</fullName>
    </submittedName>
</protein>
<evidence type="ECO:0000313" key="2">
    <source>
        <dbReference type="Proteomes" id="UP001234880"/>
    </source>
</evidence>
<name>A0ABT9L1Y3_9ACTN</name>
<proteinExistence type="predicted"/>
<comment type="caution">
    <text evidence="1">The sequence shown here is derived from an EMBL/GenBank/DDBJ whole genome shotgun (WGS) entry which is preliminary data.</text>
</comment>
<keyword evidence="2" id="KW-1185">Reference proteome</keyword>
<accession>A0ABT9L1Y3</accession>
<sequence length="52" mass="5410">MAFPPVRVGTEGCRTAEKTTRTGECDVRSGDEGRSAGRYWAVSAASLASSSS</sequence>
<evidence type="ECO:0000313" key="1">
    <source>
        <dbReference type="EMBL" id="MDP9614345.1"/>
    </source>
</evidence>
<dbReference type="EMBL" id="JAURUE010000002">
    <property type="protein sequence ID" value="MDP9614345.1"/>
    <property type="molecule type" value="Genomic_DNA"/>
</dbReference>